<dbReference type="Gene3D" id="3.40.50.300">
    <property type="entry name" value="P-loop containing nucleotide triphosphate hydrolases"/>
    <property type="match status" value="1"/>
</dbReference>
<comment type="similarity">
    <text evidence="2">Belongs to the ABC transporter superfamily. ABCA family.</text>
</comment>
<dbReference type="GO" id="GO:0005319">
    <property type="term" value="F:lipid transporter activity"/>
    <property type="evidence" value="ECO:0007669"/>
    <property type="project" value="TreeGrafter"/>
</dbReference>
<evidence type="ECO:0000256" key="9">
    <source>
        <dbReference type="ARBA" id="ARBA00023136"/>
    </source>
</evidence>
<evidence type="ECO:0000256" key="2">
    <source>
        <dbReference type="ARBA" id="ARBA00008869"/>
    </source>
</evidence>
<dbReference type="GO" id="GO:0140359">
    <property type="term" value="F:ABC-type transporter activity"/>
    <property type="evidence" value="ECO:0007669"/>
    <property type="project" value="InterPro"/>
</dbReference>
<feature type="transmembrane region" description="Helical" evidence="11">
    <location>
        <begin position="183"/>
        <end position="209"/>
    </location>
</feature>
<keyword evidence="6" id="KW-0547">Nucleotide-binding</keyword>
<feature type="transmembrane region" description="Helical" evidence="11">
    <location>
        <begin position="131"/>
        <end position="149"/>
    </location>
</feature>
<accession>A0A914VJY4</accession>
<dbReference type="InterPro" id="IPR003593">
    <property type="entry name" value="AAA+_ATPase"/>
</dbReference>
<evidence type="ECO:0000259" key="12">
    <source>
        <dbReference type="PROSITE" id="PS50893"/>
    </source>
</evidence>
<dbReference type="PANTHER" id="PTHR19229">
    <property type="entry name" value="ATP-BINDING CASSETTE TRANSPORTER SUBFAMILY A ABCA"/>
    <property type="match status" value="1"/>
</dbReference>
<proteinExistence type="inferred from homology"/>
<feature type="compositionally biased region" description="Low complexity" evidence="10">
    <location>
        <begin position="763"/>
        <end position="777"/>
    </location>
</feature>
<organism evidence="13 14">
    <name type="scientific">Plectus sambesii</name>
    <dbReference type="NCBI Taxonomy" id="2011161"/>
    <lineage>
        <taxon>Eukaryota</taxon>
        <taxon>Metazoa</taxon>
        <taxon>Ecdysozoa</taxon>
        <taxon>Nematoda</taxon>
        <taxon>Chromadorea</taxon>
        <taxon>Plectida</taxon>
        <taxon>Plectina</taxon>
        <taxon>Plectoidea</taxon>
        <taxon>Plectidae</taxon>
        <taxon>Plectus</taxon>
    </lineage>
</organism>
<dbReference type="GO" id="GO:0016887">
    <property type="term" value="F:ATP hydrolysis activity"/>
    <property type="evidence" value="ECO:0007669"/>
    <property type="project" value="InterPro"/>
</dbReference>
<keyword evidence="4 11" id="KW-0812">Transmembrane</keyword>
<dbReference type="InterPro" id="IPR027417">
    <property type="entry name" value="P-loop_NTPase"/>
</dbReference>
<evidence type="ECO:0000256" key="6">
    <source>
        <dbReference type="ARBA" id="ARBA00022741"/>
    </source>
</evidence>
<keyword evidence="3" id="KW-0813">Transport</keyword>
<evidence type="ECO:0000313" key="13">
    <source>
        <dbReference type="Proteomes" id="UP000887566"/>
    </source>
</evidence>
<keyword evidence="7" id="KW-0067">ATP-binding</keyword>
<evidence type="ECO:0000256" key="8">
    <source>
        <dbReference type="ARBA" id="ARBA00022989"/>
    </source>
</evidence>
<dbReference type="Proteomes" id="UP000887566">
    <property type="component" value="Unplaced"/>
</dbReference>
<dbReference type="InterPro" id="IPR003439">
    <property type="entry name" value="ABC_transporter-like_ATP-bd"/>
</dbReference>
<dbReference type="FunFam" id="3.40.50.300:FF:000327">
    <property type="entry name" value="ATP-binding cassette sub-family A member 3"/>
    <property type="match status" value="1"/>
</dbReference>
<dbReference type="GO" id="GO:0005524">
    <property type="term" value="F:ATP binding"/>
    <property type="evidence" value="ECO:0007669"/>
    <property type="project" value="UniProtKB-KW"/>
</dbReference>
<feature type="region of interest" description="Disordered" evidence="10">
    <location>
        <begin position="672"/>
        <end position="697"/>
    </location>
</feature>
<dbReference type="Pfam" id="PF12698">
    <property type="entry name" value="ABC2_membrane_3"/>
    <property type="match status" value="1"/>
</dbReference>
<dbReference type="PANTHER" id="PTHR19229:SF36">
    <property type="entry name" value="ATP-BINDING CASSETTE SUB-FAMILY A MEMBER 2"/>
    <property type="match status" value="1"/>
</dbReference>
<evidence type="ECO:0000256" key="7">
    <source>
        <dbReference type="ARBA" id="ARBA00022840"/>
    </source>
</evidence>
<sequence length="783" mass="87210">MTTAENVQVWFNNKGWASYPAYANTMNNAILRALLPPSLSPDEVGISVFNHPMNYSAEERVLDSGSQNFRSQVYLFQTVLIILAFCIIPASFVLFLIEERVNHSKHQQFVSGVPPWLYWVSSFMWDMANFMMPVVLVMLVFWATGALAYTRTIHEASALFFLLVLYGFAAIPFMYLFSFVFRVAPLAFVVLGGGTFFVGMIATIAVWVLRFIQETGLSTDPDLKTAYDVCKVVFLILPQFNLGSGVMDMTTTYTFYETTVQYLVTLKRQDLINEIPMPSLYSWDHLGKGYVCLLVQGFIFFGLTLLIEYRRTIFKCRCKTNTKAVAKRRASIGGTEDVDVREERQRVEAAADSDDTGLVVRGLTKMYGSKKKLAVDRLTFKVEKGECFGLLGINGAGKTTTFKMLTGKILVDEGDACFHGLSVRRDMHQIYQMVGYCPQFDAQNALLTGREQLAFYARIRGIVEADIEKVVDWAIDNMQLTVYGDETTGSYSGGNKRKLSTALALIGDPAVVLLDEPSAGMDPNARRFMWNLIMDLRRDNHTVVLTSHSMEECETLCTRIGIMVSGRLQCLGSVQHLKHKFGDGYSLTIKLRSADPAVIERACKVIEAELPGARLDDCHCATVRYKLPTRGFRLAAAFKAIQKVRASVDVEDYSLSQTTLDEVFINFAEKQTNADEGGSERLEEEEEAKGEVPFTDHSVSHVAQVVEEPQGEDSVTNEAQASDFVVLRPTAKAPKKKRRRSLVPIADGETKKAADTIVMLNHSPSSSSQSEAGASPPNNVQNV</sequence>
<dbReference type="CDD" id="cd03263">
    <property type="entry name" value="ABC_subfamily_A"/>
    <property type="match status" value="1"/>
</dbReference>
<dbReference type="InterPro" id="IPR013525">
    <property type="entry name" value="ABC2_TM"/>
</dbReference>
<protein>
    <submittedName>
        <fullName evidence="14">ABC transporter domain-containing protein</fullName>
    </submittedName>
</protein>
<comment type="subcellular location">
    <subcellularLocation>
        <location evidence="1">Membrane</location>
        <topology evidence="1">Multi-pass membrane protein</topology>
    </subcellularLocation>
</comment>
<dbReference type="GO" id="GO:0016020">
    <property type="term" value="C:membrane"/>
    <property type="evidence" value="ECO:0007669"/>
    <property type="project" value="UniProtKB-SubCell"/>
</dbReference>
<evidence type="ECO:0000256" key="5">
    <source>
        <dbReference type="ARBA" id="ARBA00022737"/>
    </source>
</evidence>
<feature type="region of interest" description="Disordered" evidence="10">
    <location>
        <begin position="726"/>
        <end position="783"/>
    </location>
</feature>
<evidence type="ECO:0000256" key="4">
    <source>
        <dbReference type="ARBA" id="ARBA00022692"/>
    </source>
</evidence>
<evidence type="ECO:0000256" key="10">
    <source>
        <dbReference type="SAM" id="MobiDB-lite"/>
    </source>
</evidence>
<evidence type="ECO:0000256" key="3">
    <source>
        <dbReference type="ARBA" id="ARBA00022448"/>
    </source>
</evidence>
<keyword evidence="8 11" id="KW-1133">Transmembrane helix</keyword>
<dbReference type="PROSITE" id="PS50893">
    <property type="entry name" value="ABC_TRANSPORTER_2"/>
    <property type="match status" value="1"/>
</dbReference>
<dbReference type="WBParaSite" id="PSAMB.scaffold2088size25542.g16315.t2">
    <property type="protein sequence ID" value="PSAMB.scaffold2088size25542.g16315.t2"/>
    <property type="gene ID" value="PSAMB.scaffold2088size25542.g16315"/>
</dbReference>
<feature type="domain" description="ABC transporter" evidence="12">
    <location>
        <begin position="358"/>
        <end position="590"/>
    </location>
</feature>
<feature type="transmembrane region" description="Helical" evidence="11">
    <location>
        <begin position="290"/>
        <end position="309"/>
    </location>
</feature>
<dbReference type="Pfam" id="PF23321">
    <property type="entry name" value="R1_ABCA1"/>
    <property type="match status" value="1"/>
</dbReference>
<keyword evidence="5" id="KW-0677">Repeat</keyword>
<feature type="transmembrane region" description="Helical" evidence="11">
    <location>
        <begin position="156"/>
        <end position="177"/>
    </location>
</feature>
<dbReference type="InterPro" id="IPR056264">
    <property type="entry name" value="R2_ABCA1-4-like"/>
</dbReference>
<evidence type="ECO:0000256" key="1">
    <source>
        <dbReference type="ARBA" id="ARBA00004141"/>
    </source>
</evidence>
<feature type="transmembrane region" description="Helical" evidence="11">
    <location>
        <begin position="74"/>
        <end position="97"/>
    </location>
</feature>
<dbReference type="SUPFAM" id="SSF52540">
    <property type="entry name" value="P-loop containing nucleoside triphosphate hydrolases"/>
    <property type="match status" value="1"/>
</dbReference>
<name>A0A914VJY4_9BILA</name>
<keyword evidence="13" id="KW-1185">Reference proteome</keyword>
<dbReference type="AlphaFoldDB" id="A0A914VJY4"/>
<dbReference type="InterPro" id="IPR026082">
    <property type="entry name" value="ABCA"/>
</dbReference>
<dbReference type="Pfam" id="PF00005">
    <property type="entry name" value="ABC_tran"/>
    <property type="match status" value="1"/>
</dbReference>
<reference evidence="14" key="1">
    <citation type="submission" date="2022-11" db="UniProtKB">
        <authorList>
            <consortium name="WormBaseParasite"/>
        </authorList>
    </citation>
    <scope>IDENTIFICATION</scope>
</reference>
<keyword evidence="9 11" id="KW-0472">Membrane</keyword>
<evidence type="ECO:0000256" key="11">
    <source>
        <dbReference type="SAM" id="Phobius"/>
    </source>
</evidence>
<dbReference type="SMART" id="SM00382">
    <property type="entry name" value="AAA"/>
    <property type="match status" value="1"/>
</dbReference>
<evidence type="ECO:0000313" key="14">
    <source>
        <dbReference type="WBParaSite" id="PSAMB.scaffold2088size25542.g16315.t2"/>
    </source>
</evidence>